<proteinExistence type="predicted"/>
<accession>A0A3B1CMG9</accession>
<protein>
    <submittedName>
        <fullName evidence="1">Uncharacterized protein</fullName>
    </submittedName>
</protein>
<evidence type="ECO:0000313" key="1">
    <source>
        <dbReference type="EMBL" id="VAX23830.1"/>
    </source>
</evidence>
<sequence length="492" mass="55372">MTSFLRKNKGVTAVIGSARNDFVFNTMRTLGKDGANVYAVAKQDRLESFREQGFKAYGFSGAISWLNLSVLKSLCQIAPDRIVVVVGDQFIHFNVFRALNIWMKTGLLKKTSVFTSYSFAPGQLEPWDVGRVGPKKQAAPAGKQEGSMNFHLIAAVWGKQYTDLFLNVNLPNLLTPGNLEAISSKADCVLKVYTTSDDAETIANHRFFKEAGCLMKTEIITMDYLFRTRGYSVPTSILLMTQCHRSAVRSASGQNTALIFLSPDTVISEKALERVCNVVYSGKRVIMVVGLSVSKEAFLSEFIKRFHNADGHFPAPSRPIVELALKCLHPMTNSCFINNNRFTSAPSNLFWRVNGEGFVARSLYMHPLMIYPRNSSAVPFGAIDTDYLQSACPDYSDYYVVTDSDDIALFELSDDKKGFDFIQEGRFNLFRFADFIKRKGNDIHYKLLREKILFHQQDLTLKWKDVEKASDKIINKALVLKNFAGITRRFTA</sequence>
<dbReference type="EMBL" id="UOGB01000281">
    <property type="protein sequence ID" value="VAX23830.1"/>
    <property type="molecule type" value="Genomic_DNA"/>
</dbReference>
<dbReference type="AlphaFoldDB" id="A0A3B1CMG9"/>
<organism evidence="1">
    <name type="scientific">hydrothermal vent metagenome</name>
    <dbReference type="NCBI Taxonomy" id="652676"/>
    <lineage>
        <taxon>unclassified sequences</taxon>
        <taxon>metagenomes</taxon>
        <taxon>ecological metagenomes</taxon>
    </lineage>
</organism>
<reference evidence="1" key="1">
    <citation type="submission" date="2018-06" db="EMBL/GenBank/DDBJ databases">
        <authorList>
            <person name="Zhirakovskaya E."/>
        </authorList>
    </citation>
    <scope>NUCLEOTIDE SEQUENCE</scope>
</reference>
<gene>
    <name evidence="1" type="ORF">MNBD_NITROSPINAE03-97</name>
</gene>
<name>A0A3B1CMG9_9ZZZZ</name>